<dbReference type="AlphaFoldDB" id="D3AQU7"/>
<evidence type="ECO:0000256" key="1">
    <source>
        <dbReference type="SAM" id="MobiDB-lite"/>
    </source>
</evidence>
<name>D3AQU7_9FIRM</name>
<accession>D3AQU7</accession>
<evidence type="ECO:0000313" key="2">
    <source>
        <dbReference type="EMBL" id="EFC95806.1"/>
    </source>
</evidence>
<sequence>MAQTGPPTTGKSLPKNQAGTEMARQIRSPAVYFFIDNNSFPVCYDHDIMGIKFLAMETVTIIQKDNH</sequence>
<comment type="caution">
    <text evidence="2">The sequence shown here is derived from an EMBL/GenBank/DDBJ whole genome shotgun (WGS) entry which is preliminary data.</text>
</comment>
<gene>
    <name evidence="2" type="ORF">CLOSTHATH_06003</name>
</gene>
<feature type="compositionally biased region" description="Polar residues" evidence="1">
    <location>
        <begin position="1"/>
        <end position="19"/>
    </location>
</feature>
<dbReference type="Proteomes" id="UP000004968">
    <property type="component" value="Unassembled WGS sequence"/>
</dbReference>
<dbReference type="EMBL" id="ACIO01000674">
    <property type="protein sequence ID" value="EFC95806.1"/>
    <property type="molecule type" value="Genomic_DNA"/>
</dbReference>
<dbReference type="HOGENOM" id="CLU_2806625_0_0_9"/>
<protein>
    <submittedName>
        <fullName evidence="2">Uncharacterized protein</fullName>
    </submittedName>
</protein>
<proteinExistence type="predicted"/>
<reference evidence="2 3" key="1">
    <citation type="submission" date="2010-01" db="EMBL/GenBank/DDBJ databases">
        <authorList>
            <person name="Weinstock G."/>
            <person name="Sodergren E."/>
            <person name="Clifton S."/>
            <person name="Fulton L."/>
            <person name="Fulton B."/>
            <person name="Courtney L."/>
            <person name="Fronick C."/>
            <person name="Harrison M."/>
            <person name="Strong C."/>
            <person name="Farmer C."/>
            <person name="Delahaunty K."/>
            <person name="Markovic C."/>
            <person name="Hall O."/>
            <person name="Minx P."/>
            <person name="Tomlinson C."/>
            <person name="Mitreva M."/>
            <person name="Nelson J."/>
            <person name="Hou S."/>
            <person name="Wollam A."/>
            <person name="Pepin K.H."/>
            <person name="Johnson M."/>
            <person name="Bhonagiri V."/>
            <person name="Nash W.E."/>
            <person name="Warren W."/>
            <person name="Chinwalla A."/>
            <person name="Mardis E.R."/>
            <person name="Wilson R.K."/>
        </authorList>
    </citation>
    <scope>NUCLEOTIDE SEQUENCE [LARGE SCALE GENOMIC DNA]</scope>
    <source>
        <strain evidence="2 3">DSM 13479</strain>
    </source>
</reference>
<organism evidence="2 3">
    <name type="scientific">Hungatella hathewayi DSM 13479</name>
    <dbReference type="NCBI Taxonomy" id="566550"/>
    <lineage>
        <taxon>Bacteria</taxon>
        <taxon>Bacillati</taxon>
        <taxon>Bacillota</taxon>
        <taxon>Clostridia</taxon>
        <taxon>Lachnospirales</taxon>
        <taxon>Lachnospiraceae</taxon>
        <taxon>Hungatella</taxon>
    </lineage>
</organism>
<evidence type="ECO:0000313" key="3">
    <source>
        <dbReference type="Proteomes" id="UP000004968"/>
    </source>
</evidence>
<feature type="region of interest" description="Disordered" evidence="1">
    <location>
        <begin position="1"/>
        <end position="21"/>
    </location>
</feature>